<gene>
    <name evidence="4" type="ORF">IWW36_003490</name>
</gene>
<feature type="signal peptide" evidence="3">
    <location>
        <begin position="1"/>
        <end position="23"/>
    </location>
</feature>
<keyword evidence="3" id="KW-0732">Signal</keyword>
<feature type="chain" id="PRO_5040789781" evidence="3">
    <location>
        <begin position="24"/>
        <end position="454"/>
    </location>
</feature>
<dbReference type="EMBL" id="JANBUW010000210">
    <property type="protein sequence ID" value="KAJ2848116.1"/>
    <property type="molecule type" value="Genomic_DNA"/>
</dbReference>
<evidence type="ECO:0000256" key="1">
    <source>
        <dbReference type="SAM" id="MobiDB-lite"/>
    </source>
</evidence>
<keyword evidence="2" id="KW-0472">Membrane</keyword>
<organism evidence="4 5">
    <name type="scientific">Coemansia brasiliensis</name>
    <dbReference type="NCBI Taxonomy" id="2650707"/>
    <lineage>
        <taxon>Eukaryota</taxon>
        <taxon>Fungi</taxon>
        <taxon>Fungi incertae sedis</taxon>
        <taxon>Zoopagomycota</taxon>
        <taxon>Kickxellomycotina</taxon>
        <taxon>Kickxellomycetes</taxon>
        <taxon>Kickxellales</taxon>
        <taxon>Kickxellaceae</taxon>
        <taxon>Coemansia</taxon>
    </lineage>
</organism>
<feature type="compositionally biased region" description="Polar residues" evidence="1">
    <location>
        <begin position="319"/>
        <end position="334"/>
    </location>
</feature>
<dbReference type="OrthoDB" id="5582852at2759"/>
<feature type="compositionally biased region" description="Basic and acidic residues" evidence="1">
    <location>
        <begin position="444"/>
        <end position="454"/>
    </location>
</feature>
<keyword evidence="2" id="KW-0812">Transmembrane</keyword>
<proteinExistence type="predicted"/>
<protein>
    <submittedName>
        <fullName evidence="4">Uncharacterized protein</fullName>
    </submittedName>
</protein>
<dbReference type="InterPro" id="IPR043504">
    <property type="entry name" value="Peptidase_S1_PA_chymotrypsin"/>
</dbReference>
<evidence type="ECO:0000256" key="3">
    <source>
        <dbReference type="SAM" id="SignalP"/>
    </source>
</evidence>
<evidence type="ECO:0000256" key="2">
    <source>
        <dbReference type="SAM" id="Phobius"/>
    </source>
</evidence>
<feature type="region of interest" description="Disordered" evidence="1">
    <location>
        <begin position="408"/>
        <end position="454"/>
    </location>
</feature>
<dbReference type="InterPro" id="IPR009003">
    <property type="entry name" value="Peptidase_S1_PA"/>
</dbReference>
<feature type="compositionally biased region" description="Polar residues" evidence="1">
    <location>
        <begin position="431"/>
        <end position="443"/>
    </location>
</feature>
<keyword evidence="2" id="KW-1133">Transmembrane helix</keyword>
<evidence type="ECO:0000313" key="4">
    <source>
        <dbReference type="EMBL" id="KAJ2848116.1"/>
    </source>
</evidence>
<name>A0A9W8LZQ6_9FUNG</name>
<dbReference type="Gene3D" id="2.40.10.10">
    <property type="entry name" value="Trypsin-like serine proteases"/>
    <property type="match status" value="1"/>
</dbReference>
<dbReference type="SUPFAM" id="SSF50494">
    <property type="entry name" value="Trypsin-like serine proteases"/>
    <property type="match status" value="1"/>
</dbReference>
<accession>A0A9W8LZQ6</accession>
<reference evidence="4" key="1">
    <citation type="submission" date="2022-07" db="EMBL/GenBank/DDBJ databases">
        <title>Phylogenomic reconstructions and comparative analyses of Kickxellomycotina fungi.</title>
        <authorList>
            <person name="Reynolds N.K."/>
            <person name="Stajich J.E."/>
            <person name="Barry K."/>
            <person name="Grigoriev I.V."/>
            <person name="Crous P."/>
            <person name="Smith M.E."/>
        </authorList>
    </citation>
    <scope>NUCLEOTIDE SEQUENCE</scope>
    <source>
        <strain evidence="4">NRRL 1566</strain>
    </source>
</reference>
<comment type="caution">
    <text evidence="4">The sequence shown here is derived from an EMBL/GenBank/DDBJ whole genome shotgun (WGS) entry which is preliminary data.</text>
</comment>
<dbReference type="Proteomes" id="UP001139887">
    <property type="component" value="Unassembled WGS sequence"/>
</dbReference>
<keyword evidence="5" id="KW-1185">Reference proteome</keyword>
<feature type="region of interest" description="Disordered" evidence="1">
    <location>
        <begin position="315"/>
        <end position="351"/>
    </location>
</feature>
<evidence type="ECO:0000313" key="5">
    <source>
        <dbReference type="Proteomes" id="UP001139887"/>
    </source>
</evidence>
<feature type="transmembrane region" description="Helical" evidence="2">
    <location>
        <begin position="357"/>
        <end position="379"/>
    </location>
</feature>
<sequence>MIITILRLSTAFIISLVIASGHALVPRATEAQLKSVKGGVLVKDGIQTSCNLAVIDSKASIVGADCLNFMSDGSLNTTTEYTVYLDDGADGKAAKYTVDSVTVHPDYNVTYQLNNLATLQYNADGEITFQNAIAPIKDFENWDELLYIRYTLKDVETMEWEPRSYTTGWTDFEYKCDRLSAVHAVNVDDMMCADKLSRDVPTFLNPCPMPYGIILGVYRNNVSVSSLYMNSAIKGGSSLCSYTEGYTYFTALARYIGYFQKVIGRSISVDAESFSINLTAIALVDSFSMYESNFTMADKNITMLHGDFYKDQTEDVEPSSLSESKPTSTPTGSSDDPAVDGIDTMEDSSNSSNRNSIIIGVCVSVGSLLIICALIYYAYWQRRRGRNFFGRLRRTADQEMLEAEFGGLSVGPLHSNADNEMPPIYDDPVEQNINASSADSNTSKPDKKTEEKKG</sequence>
<dbReference type="AlphaFoldDB" id="A0A9W8LZQ6"/>